<dbReference type="RefSeq" id="WP_007834063.1">
    <property type="nucleotide sequence ID" value="NZ_CP046176.1"/>
</dbReference>
<dbReference type="Proteomes" id="UP000500949">
    <property type="component" value="Chromosome"/>
</dbReference>
<protein>
    <submittedName>
        <fullName evidence="1">DUF3408 domain-containing protein</fullName>
    </submittedName>
</protein>
<gene>
    <name evidence="1" type="ORF">GKD17_22440</name>
</gene>
<accession>A0A858XTZ4</accession>
<dbReference type="Pfam" id="PF11888">
    <property type="entry name" value="DUF3408"/>
    <property type="match status" value="1"/>
</dbReference>
<proteinExistence type="predicted"/>
<evidence type="ECO:0000313" key="2">
    <source>
        <dbReference type="Proteomes" id="UP000500949"/>
    </source>
</evidence>
<dbReference type="EMBL" id="CP046176">
    <property type="protein sequence ID" value="QJR78931.1"/>
    <property type="molecule type" value="Genomic_DNA"/>
</dbReference>
<dbReference type="AlphaFoldDB" id="A0A858XTZ4"/>
<dbReference type="GeneID" id="93449430"/>
<evidence type="ECO:0000313" key="1">
    <source>
        <dbReference type="EMBL" id="QJR78931.1"/>
    </source>
</evidence>
<name>A0A858XTZ4_9BACT</name>
<organism evidence="1 2">
    <name type="scientific">Phocaeicola dorei</name>
    <dbReference type="NCBI Taxonomy" id="357276"/>
    <lineage>
        <taxon>Bacteria</taxon>
        <taxon>Pseudomonadati</taxon>
        <taxon>Bacteroidota</taxon>
        <taxon>Bacteroidia</taxon>
        <taxon>Bacteroidales</taxon>
        <taxon>Bacteroidaceae</taxon>
        <taxon>Phocaeicola</taxon>
    </lineage>
</organism>
<dbReference type="InterPro" id="IPR021823">
    <property type="entry name" value="DUF3408"/>
</dbReference>
<reference evidence="1 2" key="1">
    <citation type="submission" date="2019-11" db="EMBL/GenBank/DDBJ databases">
        <title>Complete genome sequence of Bacteroides dorei DSM 17855.</title>
        <authorList>
            <person name="Russell J.T."/>
        </authorList>
    </citation>
    <scope>NUCLEOTIDE SEQUENCE [LARGE SCALE GENOMIC DNA]</scope>
    <source>
        <strain evidence="1 2">DSM 17855</strain>
    </source>
</reference>
<sequence length="142" mass="16247">MIETIVNITTRACYLVTAGVIVKYIYSRFVRHKNHQGTNIPMVKKQTIVALVENPSLYEDTSSAKGIDKAEYKKRFLGSYMMKNRVQVYIDRSSHECMKRFLSIAAPDTSMAGYVSRIIKDHIAENATTINKIFEDSKTKLF</sequence>